<gene>
    <name evidence="2" type="ORF">ACD_78C00309G0001</name>
</gene>
<dbReference type="InterPro" id="IPR018490">
    <property type="entry name" value="cNMP-bd_dom_sf"/>
</dbReference>
<dbReference type="CDD" id="cd00038">
    <property type="entry name" value="CAP_ED"/>
    <property type="match status" value="1"/>
</dbReference>
<feature type="domain" description="Cyclic nucleotide-binding" evidence="1">
    <location>
        <begin position="69"/>
        <end position="120"/>
    </location>
</feature>
<dbReference type="InterPro" id="IPR014710">
    <property type="entry name" value="RmlC-like_jellyroll"/>
</dbReference>
<accession>K1XXQ4</accession>
<dbReference type="PROSITE" id="PS50042">
    <property type="entry name" value="CNMP_BINDING_3"/>
    <property type="match status" value="1"/>
</dbReference>
<name>K1XXQ4_9BACT</name>
<organism evidence="2">
    <name type="scientific">uncultured bacterium</name>
    <name type="common">gcode 4</name>
    <dbReference type="NCBI Taxonomy" id="1234023"/>
    <lineage>
        <taxon>Bacteria</taxon>
        <taxon>environmental samples</taxon>
    </lineage>
</organism>
<dbReference type="AlphaFoldDB" id="K1XXQ4"/>
<comment type="caution">
    <text evidence="2">The sequence shown here is derived from an EMBL/GenBank/DDBJ whole genome shotgun (WGS) entry which is preliminary data.</text>
</comment>
<reference evidence="2" key="1">
    <citation type="journal article" date="2012" name="Science">
        <title>Fermentation, hydrogen, and sulfur metabolism in multiple uncultivated bacterial phyla.</title>
        <authorList>
            <person name="Wrighton K.C."/>
            <person name="Thomas B.C."/>
            <person name="Sharon I."/>
            <person name="Miller C.S."/>
            <person name="Castelle C.J."/>
            <person name="VerBerkmoes N.C."/>
            <person name="Wilkins M.J."/>
            <person name="Hettich R.L."/>
            <person name="Lipton M.S."/>
            <person name="Williams K.H."/>
            <person name="Long P.E."/>
            <person name="Banfield J.F."/>
        </authorList>
    </citation>
    <scope>NUCLEOTIDE SEQUENCE [LARGE SCALE GENOMIC DNA]</scope>
</reference>
<evidence type="ECO:0000259" key="1">
    <source>
        <dbReference type="PROSITE" id="PS50042"/>
    </source>
</evidence>
<dbReference type="EMBL" id="AMFJ01034309">
    <property type="protein sequence ID" value="EKD29711.1"/>
    <property type="molecule type" value="Genomic_DNA"/>
</dbReference>
<dbReference type="SUPFAM" id="SSF51206">
    <property type="entry name" value="cAMP-binding domain-like"/>
    <property type="match status" value="1"/>
</dbReference>
<sequence length="324" mass="36219">MSKETRHPHEQQPVAETGAMKQSLNVLKQGLAISPVLAFLEGFDTYFKKKKRALVNNEILFSPGENPHFYIVSSGALTILRATPSGEKKEIGRAYMGSFLGEWVLFGRNQKDTEAVALGDATNVIVLTKADMDFLESQDPAKVLEMYKYIVEITNGRLLESVKEIATMYEMTEKIDEFAKQGETGFKGIVDYVSKALSIDYTIYIEQHPVVNGLFVYKYNSTFPSIWPINQKVEGEIQADQPEGLVESTGAILGTKEGDTVYLLPLKTRENLKGFFVLGRKKGEKIDDVDMRIMSNIAPLLGSMVENNQTLSDKKAISYKQSSF</sequence>
<evidence type="ECO:0000313" key="2">
    <source>
        <dbReference type="EMBL" id="EKD29711.1"/>
    </source>
</evidence>
<dbReference type="InterPro" id="IPR000595">
    <property type="entry name" value="cNMP-bd_dom"/>
</dbReference>
<protein>
    <recommendedName>
        <fullName evidence="1">Cyclic nucleotide-binding domain-containing protein</fullName>
    </recommendedName>
</protein>
<proteinExistence type="predicted"/>
<dbReference type="Pfam" id="PF00027">
    <property type="entry name" value="cNMP_binding"/>
    <property type="match status" value="1"/>
</dbReference>
<dbReference type="Gene3D" id="2.60.120.10">
    <property type="entry name" value="Jelly Rolls"/>
    <property type="match status" value="1"/>
</dbReference>